<evidence type="ECO:0000313" key="2">
    <source>
        <dbReference type="EMBL" id="CAE7198747.1"/>
    </source>
</evidence>
<protein>
    <submittedName>
        <fullName evidence="2">Uncharacterized protein</fullName>
    </submittedName>
</protein>
<dbReference type="AlphaFoldDB" id="A0A812JE45"/>
<keyword evidence="3" id="KW-1185">Reference proteome</keyword>
<dbReference type="EMBL" id="CAJNDS010000372">
    <property type="protein sequence ID" value="CAE7198747.1"/>
    <property type="molecule type" value="Genomic_DNA"/>
</dbReference>
<keyword evidence="1" id="KW-0812">Transmembrane</keyword>
<organism evidence="2 3">
    <name type="scientific">Symbiodinium natans</name>
    <dbReference type="NCBI Taxonomy" id="878477"/>
    <lineage>
        <taxon>Eukaryota</taxon>
        <taxon>Sar</taxon>
        <taxon>Alveolata</taxon>
        <taxon>Dinophyceae</taxon>
        <taxon>Suessiales</taxon>
        <taxon>Symbiodiniaceae</taxon>
        <taxon>Symbiodinium</taxon>
    </lineage>
</organism>
<proteinExistence type="predicted"/>
<comment type="caution">
    <text evidence="2">The sequence shown here is derived from an EMBL/GenBank/DDBJ whole genome shotgun (WGS) entry which is preliminary data.</text>
</comment>
<dbReference type="OrthoDB" id="412970at2759"/>
<gene>
    <name evidence="2" type="ORF">SNAT2548_LOCUS5765</name>
</gene>
<evidence type="ECO:0000256" key="1">
    <source>
        <dbReference type="SAM" id="Phobius"/>
    </source>
</evidence>
<name>A0A812JE45_9DINO</name>
<keyword evidence="1" id="KW-0472">Membrane</keyword>
<feature type="transmembrane region" description="Helical" evidence="1">
    <location>
        <begin position="12"/>
        <end position="30"/>
    </location>
</feature>
<accession>A0A812JE45</accession>
<keyword evidence="1" id="KW-1133">Transmembrane helix</keyword>
<evidence type="ECO:0000313" key="3">
    <source>
        <dbReference type="Proteomes" id="UP000604046"/>
    </source>
</evidence>
<sequence length="262" mass="29252">MELLGAKARFASAIMLVLICGLTILVRVIFRHCTGQCVPLLEGARADVIVTFNSPRALPGGLAFWLEVGGGSPTPMSCFDKVPSEPQVWHGVPSGDHRIRAVLWKAPSGSSAQPKSKEELEGTGPFEVARSESVELVVHRFEDFNPSYEFRKVEPWHRLPEGLEISVNLQEGGSQARIPQPWQWDVRVVGQEARQRVPVRAETTMSDILEVLGLSDSTHEVVWCQDSGKHERVLQPGWTALQADLFRYQNQVFVRRFATMVD</sequence>
<reference evidence="2" key="1">
    <citation type="submission" date="2021-02" db="EMBL/GenBank/DDBJ databases">
        <authorList>
            <person name="Dougan E. K."/>
            <person name="Rhodes N."/>
            <person name="Thang M."/>
            <person name="Chan C."/>
        </authorList>
    </citation>
    <scope>NUCLEOTIDE SEQUENCE</scope>
</reference>
<dbReference type="Proteomes" id="UP000604046">
    <property type="component" value="Unassembled WGS sequence"/>
</dbReference>